<feature type="transmembrane region" description="Helical" evidence="1">
    <location>
        <begin position="6"/>
        <end position="26"/>
    </location>
</feature>
<sequence>MPCAIFLLINIFPIACYQCTIQILLLQLEELLSSNMAPQKGLMVMLKLPMHPLVKDYA</sequence>
<reference evidence="2 3" key="1">
    <citation type="submission" date="2018-09" db="EMBL/GenBank/DDBJ databases">
        <title>A high-quality reference genome of wild soybean provides a powerful tool to mine soybean genomes.</title>
        <authorList>
            <person name="Xie M."/>
            <person name="Chung C.Y.L."/>
            <person name="Li M.-W."/>
            <person name="Wong F.-L."/>
            <person name="Chan T.-F."/>
            <person name="Lam H.-M."/>
        </authorList>
    </citation>
    <scope>NUCLEOTIDE SEQUENCE [LARGE SCALE GENOMIC DNA]</scope>
    <source>
        <strain evidence="3">cv. W05</strain>
        <tissue evidence="2">Hypocotyl of etiolated seedlings</tissue>
    </source>
</reference>
<accession>A0A445KGT9</accession>
<keyword evidence="1" id="KW-1133">Transmembrane helix</keyword>
<protein>
    <submittedName>
        <fullName evidence="2">Uncharacterized protein</fullName>
    </submittedName>
</protein>
<dbReference type="AlphaFoldDB" id="A0A445KGT9"/>
<name>A0A445KGT9_GLYSO</name>
<evidence type="ECO:0000313" key="2">
    <source>
        <dbReference type="EMBL" id="RZC09853.1"/>
    </source>
</evidence>
<dbReference type="SMR" id="A0A445KGT9"/>
<keyword evidence="1" id="KW-0812">Transmembrane</keyword>
<proteinExistence type="predicted"/>
<organism evidence="2 3">
    <name type="scientific">Glycine soja</name>
    <name type="common">Wild soybean</name>
    <dbReference type="NCBI Taxonomy" id="3848"/>
    <lineage>
        <taxon>Eukaryota</taxon>
        <taxon>Viridiplantae</taxon>
        <taxon>Streptophyta</taxon>
        <taxon>Embryophyta</taxon>
        <taxon>Tracheophyta</taxon>
        <taxon>Spermatophyta</taxon>
        <taxon>Magnoliopsida</taxon>
        <taxon>eudicotyledons</taxon>
        <taxon>Gunneridae</taxon>
        <taxon>Pentapetalae</taxon>
        <taxon>rosids</taxon>
        <taxon>fabids</taxon>
        <taxon>Fabales</taxon>
        <taxon>Fabaceae</taxon>
        <taxon>Papilionoideae</taxon>
        <taxon>50 kb inversion clade</taxon>
        <taxon>NPAAA clade</taxon>
        <taxon>indigoferoid/millettioid clade</taxon>
        <taxon>Phaseoleae</taxon>
        <taxon>Glycine</taxon>
        <taxon>Glycine subgen. Soja</taxon>
    </lineage>
</organism>
<keyword evidence="3" id="KW-1185">Reference proteome</keyword>
<keyword evidence="1" id="KW-0472">Membrane</keyword>
<dbReference type="Proteomes" id="UP000289340">
    <property type="component" value="Chromosome 6"/>
</dbReference>
<evidence type="ECO:0000256" key="1">
    <source>
        <dbReference type="SAM" id="Phobius"/>
    </source>
</evidence>
<gene>
    <name evidence="2" type="ORF">D0Y65_016270</name>
</gene>
<evidence type="ECO:0000313" key="3">
    <source>
        <dbReference type="Proteomes" id="UP000289340"/>
    </source>
</evidence>
<dbReference type="EMBL" id="QZWG01000006">
    <property type="protein sequence ID" value="RZC09853.1"/>
    <property type="molecule type" value="Genomic_DNA"/>
</dbReference>
<comment type="caution">
    <text evidence="2">The sequence shown here is derived from an EMBL/GenBank/DDBJ whole genome shotgun (WGS) entry which is preliminary data.</text>
</comment>